<accession>A0ABN8ISG8</accession>
<feature type="non-terminal residue" evidence="1">
    <location>
        <position position="70"/>
    </location>
</feature>
<organism evidence="1 2">
    <name type="scientific">Iphiclides podalirius</name>
    <name type="common">scarce swallowtail</name>
    <dbReference type="NCBI Taxonomy" id="110791"/>
    <lineage>
        <taxon>Eukaryota</taxon>
        <taxon>Metazoa</taxon>
        <taxon>Ecdysozoa</taxon>
        <taxon>Arthropoda</taxon>
        <taxon>Hexapoda</taxon>
        <taxon>Insecta</taxon>
        <taxon>Pterygota</taxon>
        <taxon>Neoptera</taxon>
        <taxon>Endopterygota</taxon>
        <taxon>Lepidoptera</taxon>
        <taxon>Glossata</taxon>
        <taxon>Ditrysia</taxon>
        <taxon>Papilionoidea</taxon>
        <taxon>Papilionidae</taxon>
        <taxon>Papilioninae</taxon>
        <taxon>Iphiclides</taxon>
    </lineage>
</organism>
<name>A0ABN8ISG8_9NEOP</name>
<reference evidence="1" key="1">
    <citation type="submission" date="2022-03" db="EMBL/GenBank/DDBJ databases">
        <authorList>
            <person name="Martin H S."/>
        </authorList>
    </citation>
    <scope>NUCLEOTIDE SEQUENCE</scope>
</reference>
<proteinExistence type="predicted"/>
<keyword evidence="2" id="KW-1185">Reference proteome</keyword>
<sequence length="70" mass="7753">MPGQCGPVDLECSSNRALARDETSRRAGDPCRQELPERTDVHLCAHPGARAAQNVFRAILTNVQRIRLRA</sequence>
<dbReference type="EMBL" id="OW152816">
    <property type="protein sequence ID" value="CAH2066141.1"/>
    <property type="molecule type" value="Genomic_DNA"/>
</dbReference>
<evidence type="ECO:0000313" key="1">
    <source>
        <dbReference type="EMBL" id="CAH2066141.1"/>
    </source>
</evidence>
<protein>
    <submittedName>
        <fullName evidence="1">Uncharacterized protein</fullName>
    </submittedName>
</protein>
<dbReference type="Proteomes" id="UP000837857">
    <property type="component" value="Chromosome 4"/>
</dbReference>
<evidence type="ECO:0000313" key="2">
    <source>
        <dbReference type="Proteomes" id="UP000837857"/>
    </source>
</evidence>
<gene>
    <name evidence="1" type="ORF">IPOD504_LOCUS13297</name>
</gene>